<evidence type="ECO:0000256" key="2">
    <source>
        <dbReference type="ARBA" id="ARBA00022723"/>
    </source>
</evidence>
<gene>
    <name evidence="12" type="ORF">TCNE_LOCUS922</name>
</gene>
<dbReference type="EMBL" id="UYWY01000553">
    <property type="protein sequence ID" value="VDM25123.1"/>
    <property type="molecule type" value="Genomic_DNA"/>
</dbReference>
<sequence length="775" mass="89293">MLDLYNILPFDDPDGGVWKQGFDITYDHADVQRQEKLEVIVTPHSHTDPGWIMTFEAYYDSQTRDIFENMVTHLESMDRMRFIYAEMSFLERWWAEVDEQKRNALRRLLKSGHLEIVSGAWVMTDEANAHYFAIVSEMIEGHEWIRNHIGNYTPTNHWSIDPFGLSPTVAFLVSKANISNALVQRVHYSVKKYLAERKKLEFKWRQLWSGDRSSHDLFTQVMPFYSYDVPHTCGPDPKICCQFDFFRLSGIGCPWNVPPVEVTEENVATRAEMLYDQYRKKAQLFERNVLFVPLGDDFRYVSALEWKIQHDNYVKLFDYMNAKKEWNVHVQFGTLADYFKLDHQRIEEAKSYEEGRVPVLSGDFFTYADRNDHYWSGYYTSRPFYKRMDRVLQHYLRSAEILFSLASNKGWLSATSAELYGLLVEARRHMSLFQHHDGVTGTAKEVVMSDYGQKMLTALNNCERVIYAASRTLLAEQIEQNATEATPSFVMSEVFVEQGQLPIRVTMNDASEFIMFNSLAQERREIVCIEVKSLMSGVQRVSKLDVPVPQQIGPVVERRGDDNVLFENGKYELCFMAVVPPFGLERYRLTSSFDAPKVVIRSRKTISSADFAIEKIEERYFELENEFLEAKFDSETGLLQSVTPNDGREVRVNLSYVEYGVRGKNPGKFKGGDDLSGAYLFLPDGPARPLVASHGGYLYVVIEGPVMKKVFVIGPESAKLEHTATIFSGSAFIQLQNDVDVRETHNFEVAMRLTSSVKSGDELFTDLNGYQVIQK</sequence>
<feature type="coiled-coil region" evidence="10">
    <location>
        <begin position="606"/>
        <end position="633"/>
    </location>
</feature>
<dbReference type="InterPro" id="IPR037094">
    <property type="entry name" value="Glyco_hydro_38_cen_sf"/>
</dbReference>
<dbReference type="EC" id="3.2.1.-" evidence="9"/>
<dbReference type="InterPro" id="IPR027291">
    <property type="entry name" value="Glyco_hydro_38_N_sf"/>
</dbReference>
<dbReference type="GO" id="GO:0006491">
    <property type="term" value="P:N-glycan processing"/>
    <property type="evidence" value="ECO:0007669"/>
    <property type="project" value="TreeGrafter"/>
</dbReference>
<dbReference type="FunFam" id="3.20.110.10:FF:000003">
    <property type="entry name" value="Alpha-mannosidase"/>
    <property type="match status" value="1"/>
</dbReference>
<dbReference type="FunFam" id="1.20.1270.50:FF:000001">
    <property type="entry name" value="Alpha-mannosidase"/>
    <property type="match status" value="1"/>
</dbReference>
<dbReference type="Proteomes" id="UP000050794">
    <property type="component" value="Unassembled WGS sequence"/>
</dbReference>
<dbReference type="CDD" id="cd10809">
    <property type="entry name" value="GH38N_AMII_GMII_SfManIII_like"/>
    <property type="match status" value="1"/>
</dbReference>
<evidence type="ECO:0000313" key="12">
    <source>
        <dbReference type="EMBL" id="VDM25123.1"/>
    </source>
</evidence>
<keyword evidence="6 9" id="KW-0326">Glycosidase</keyword>
<comment type="cofactor">
    <cofactor evidence="9">
        <name>Zn(2+)</name>
        <dbReference type="ChEBI" id="CHEBI:29105"/>
    </cofactor>
    <text evidence="9">Binds 1 zinc ion per subunit.</text>
</comment>
<dbReference type="Pfam" id="PF01074">
    <property type="entry name" value="Glyco_hydro_38N"/>
    <property type="match status" value="1"/>
</dbReference>
<keyword evidence="3 9" id="KW-0378">Hydrolase</keyword>
<proteinExistence type="inferred from homology"/>
<keyword evidence="10" id="KW-0175">Coiled coil</keyword>
<evidence type="ECO:0000313" key="13">
    <source>
        <dbReference type="Proteomes" id="UP000050794"/>
    </source>
</evidence>
<evidence type="ECO:0000313" key="14">
    <source>
        <dbReference type="WBParaSite" id="TCNE_0000092101-mRNA-1"/>
    </source>
</evidence>
<dbReference type="InterPro" id="IPR015341">
    <property type="entry name" value="Glyco_hydro_38_cen"/>
</dbReference>
<evidence type="ECO:0000256" key="9">
    <source>
        <dbReference type="RuleBase" id="RU361199"/>
    </source>
</evidence>
<dbReference type="InterPro" id="IPR011013">
    <property type="entry name" value="Gal_mutarotase_sf_dom"/>
</dbReference>
<evidence type="ECO:0000256" key="4">
    <source>
        <dbReference type="ARBA" id="ARBA00022833"/>
    </source>
</evidence>
<dbReference type="PANTHER" id="PTHR11607:SF3">
    <property type="entry name" value="LYSOSOMAL ALPHA-MANNOSIDASE"/>
    <property type="match status" value="1"/>
</dbReference>
<evidence type="ECO:0000256" key="8">
    <source>
        <dbReference type="ARBA" id="ARBA00093232"/>
    </source>
</evidence>
<feature type="domain" description="Glycoside hydrolase family 38 central" evidence="11">
    <location>
        <begin position="373"/>
        <end position="455"/>
    </location>
</feature>
<reference evidence="12 13" key="2">
    <citation type="submission" date="2018-11" db="EMBL/GenBank/DDBJ databases">
        <authorList>
            <consortium name="Pathogen Informatics"/>
        </authorList>
    </citation>
    <scope>NUCLEOTIDE SEQUENCE [LARGE SCALE GENOMIC DNA]</scope>
</reference>
<dbReference type="InterPro" id="IPR013780">
    <property type="entry name" value="Glyco_hydro_b"/>
</dbReference>
<dbReference type="GO" id="GO:0000139">
    <property type="term" value="C:Golgi membrane"/>
    <property type="evidence" value="ECO:0007669"/>
    <property type="project" value="TreeGrafter"/>
</dbReference>
<dbReference type="InterPro" id="IPR011682">
    <property type="entry name" value="Glyco_hydro_38_C"/>
</dbReference>
<evidence type="ECO:0000259" key="11">
    <source>
        <dbReference type="SMART" id="SM00872"/>
    </source>
</evidence>
<comment type="similarity">
    <text evidence="1 9">Belongs to the glycosyl hydrolase 38 family.</text>
</comment>
<dbReference type="Pfam" id="PF09261">
    <property type="entry name" value="Alpha-mann_mid"/>
    <property type="match status" value="1"/>
</dbReference>
<evidence type="ECO:0000256" key="10">
    <source>
        <dbReference type="SAM" id="Coils"/>
    </source>
</evidence>
<dbReference type="Gene3D" id="2.60.40.1180">
    <property type="entry name" value="Golgi alpha-mannosidase II"/>
    <property type="match status" value="1"/>
</dbReference>
<comment type="catalytic activity">
    <reaction evidence="8">
        <text>N(4)-{beta-D-GlcNAc-(1-&gt;2)-alpha-D-Man-(1-&gt;3)-[alpha-D-Man-(1-&gt;3)-[alpha-D-Man-(1-&gt;6)]-alpha-D-Man-(1-&gt;6)]-beta-D-Man-(1-&gt;4)-beta-D-GlcNAc-(1-&gt;4)-beta-D-GlcNAc}-L-asparaginyl-[protein] + 2 H2O = 2 alpha-D-mannopyranose + an N(4)-{beta-D-GlcNAc-(1-&gt;2)-alpha-D-Man-(1-&gt;3)-[alpha-D-Man-(1-&gt;6)]-beta-D-Man-(1-&gt;4)-beta-D-GlcNAc-(1-&gt;4)-beta-D-GlcNAc}-L-asparaginyl-[protein]</text>
        <dbReference type="Rhea" id="RHEA:56052"/>
        <dbReference type="Rhea" id="RHEA-COMP:14368"/>
        <dbReference type="Rhea" id="RHEA-COMP:14369"/>
        <dbReference type="ChEBI" id="CHEBI:15377"/>
        <dbReference type="ChEBI" id="CHEBI:28729"/>
        <dbReference type="ChEBI" id="CHEBI:60615"/>
        <dbReference type="ChEBI" id="CHEBI:60625"/>
        <dbReference type="EC" id="3.2.1.114"/>
    </reaction>
</comment>
<dbReference type="GO" id="GO:0004572">
    <property type="term" value="F:mannosyl-oligosaccharide 1,3-1,6-alpha-mannosidase activity"/>
    <property type="evidence" value="ECO:0007669"/>
    <property type="project" value="UniProtKB-EC"/>
</dbReference>
<dbReference type="SUPFAM" id="SSF74650">
    <property type="entry name" value="Galactose mutarotase-like"/>
    <property type="match status" value="1"/>
</dbReference>
<dbReference type="SUPFAM" id="SSF88713">
    <property type="entry name" value="Glycoside hydrolase/deacetylase"/>
    <property type="match status" value="1"/>
</dbReference>
<organism evidence="13 14">
    <name type="scientific">Toxocara canis</name>
    <name type="common">Canine roundworm</name>
    <dbReference type="NCBI Taxonomy" id="6265"/>
    <lineage>
        <taxon>Eukaryota</taxon>
        <taxon>Metazoa</taxon>
        <taxon>Ecdysozoa</taxon>
        <taxon>Nematoda</taxon>
        <taxon>Chromadorea</taxon>
        <taxon>Rhabditida</taxon>
        <taxon>Spirurina</taxon>
        <taxon>Ascaridomorpha</taxon>
        <taxon>Ascaridoidea</taxon>
        <taxon>Toxocaridae</taxon>
        <taxon>Toxocara</taxon>
    </lineage>
</organism>
<dbReference type="GO" id="GO:0046872">
    <property type="term" value="F:metal ion binding"/>
    <property type="evidence" value="ECO:0007669"/>
    <property type="project" value="UniProtKB-KW"/>
</dbReference>
<reference evidence="14" key="1">
    <citation type="submission" date="2016-06" db="UniProtKB">
        <authorList>
            <consortium name="WormBaseParasite"/>
        </authorList>
    </citation>
    <scope>IDENTIFICATION</scope>
</reference>
<dbReference type="InterPro" id="IPR011330">
    <property type="entry name" value="Glyco_hydro/deAcase_b/a-brl"/>
</dbReference>
<keyword evidence="5" id="KW-1015">Disulfide bond</keyword>
<comment type="function">
    <text evidence="7">Catalyzes the first committed step in the biosynthesis of complex N-glycans. It controls conversion of high mannose to complex N-glycans; the final hydrolytic step in the N-glycan maturation pathway.</text>
</comment>
<name>A0A183TXF2_TOXCA</name>
<evidence type="ECO:0000256" key="7">
    <source>
        <dbReference type="ARBA" id="ARBA00059516"/>
    </source>
</evidence>
<evidence type="ECO:0000256" key="5">
    <source>
        <dbReference type="ARBA" id="ARBA00023157"/>
    </source>
</evidence>
<dbReference type="WBParaSite" id="TCNE_0000092101-mRNA-1">
    <property type="protein sequence ID" value="TCNE_0000092101-mRNA-1"/>
    <property type="gene ID" value="TCNE_0000092101"/>
</dbReference>
<keyword evidence="4 9" id="KW-0862">Zinc</keyword>
<evidence type="ECO:0000256" key="1">
    <source>
        <dbReference type="ARBA" id="ARBA00009792"/>
    </source>
</evidence>
<dbReference type="AlphaFoldDB" id="A0A183TXF2"/>
<protein>
    <recommendedName>
        <fullName evidence="9">Alpha-mannosidase</fullName>
        <ecNumber evidence="9">3.2.1.-</ecNumber>
    </recommendedName>
</protein>
<keyword evidence="13" id="KW-1185">Reference proteome</keyword>
<dbReference type="InterPro" id="IPR050843">
    <property type="entry name" value="Glycosyl_Hydrlase_38"/>
</dbReference>
<dbReference type="GO" id="GO:0030246">
    <property type="term" value="F:carbohydrate binding"/>
    <property type="evidence" value="ECO:0007669"/>
    <property type="project" value="InterPro"/>
</dbReference>
<dbReference type="PANTHER" id="PTHR11607">
    <property type="entry name" value="ALPHA-MANNOSIDASE"/>
    <property type="match status" value="1"/>
</dbReference>
<evidence type="ECO:0000256" key="6">
    <source>
        <dbReference type="ARBA" id="ARBA00023295"/>
    </source>
</evidence>
<dbReference type="InterPro" id="IPR028995">
    <property type="entry name" value="Glyco_hydro_57/38_cen_sf"/>
</dbReference>
<evidence type="ECO:0000256" key="3">
    <source>
        <dbReference type="ARBA" id="ARBA00022801"/>
    </source>
</evidence>
<dbReference type="Pfam" id="PF07748">
    <property type="entry name" value="Glyco_hydro_38C"/>
    <property type="match status" value="1"/>
</dbReference>
<dbReference type="SUPFAM" id="SSF88688">
    <property type="entry name" value="Families 57/38 glycoside transferase middle domain"/>
    <property type="match status" value="1"/>
</dbReference>
<keyword evidence="2 9" id="KW-0479">Metal-binding</keyword>
<dbReference type="Gene3D" id="3.20.110.10">
    <property type="entry name" value="Glycoside hydrolase 38, N terminal domain"/>
    <property type="match status" value="1"/>
</dbReference>
<dbReference type="Gene3D" id="2.70.98.30">
    <property type="entry name" value="Golgi alpha-mannosidase II, domain 4"/>
    <property type="match status" value="1"/>
</dbReference>
<dbReference type="Gene3D" id="1.20.1270.50">
    <property type="entry name" value="Glycoside hydrolase family 38, central domain"/>
    <property type="match status" value="1"/>
</dbReference>
<dbReference type="SMART" id="SM00872">
    <property type="entry name" value="Alpha-mann_mid"/>
    <property type="match status" value="1"/>
</dbReference>
<dbReference type="InterPro" id="IPR000602">
    <property type="entry name" value="Glyco_hydro_38_N"/>
</dbReference>
<dbReference type="GO" id="GO:0006013">
    <property type="term" value="P:mannose metabolic process"/>
    <property type="evidence" value="ECO:0007669"/>
    <property type="project" value="InterPro"/>
</dbReference>
<accession>A0A183TXF2</accession>